<feature type="non-terminal residue" evidence="2">
    <location>
        <position position="1"/>
    </location>
</feature>
<name>A0A6J4S119_9ACTN</name>
<gene>
    <name evidence="2" type="ORF">AVDCRST_MAG02-4515</name>
</gene>
<feature type="non-terminal residue" evidence="2">
    <location>
        <position position="132"/>
    </location>
</feature>
<reference evidence="2" key="1">
    <citation type="submission" date="2020-02" db="EMBL/GenBank/DDBJ databases">
        <authorList>
            <person name="Meier V. D."/>
        </authorList>
    </citation>
    <scope>NUCLEOTIDE SEQUENCE</scope>
    <source>
        <strain evidence="2">AVDCRST_MAG02</strain>
    </source>
</reference>
<feature type="region of interest" description="Disordered" evidence="1">
    <location>
        <begin position="1"/>
        <end position="132"/>
    </location>
</feature>
<protein>
    <submittedName>
        <fullName evidence="2">Uncharacterized domain / RidA/YER057c/UK114 superfamily, group 6</fullName>
    </submittedName>
</protein>
<accession>A0A6J4S119</accession>
<evidence type="ECO:0000256" key="1">
    <source>
        <dbReference type="SAM" id="MobiDB-lite"/>
    </source>
</evidence>
<feature type="compositionally biased region" description="Basic and acidic residues" evidence="1">
    <location>
        <begin position="116"/>
        <end position="132"/>
    </location>
</feature>
<organism evidence="2">
    <name type="scientific">uncultured Rubrobacteraceae bacterium</name>
    <dbReference type="NCBI Taxonomy" id="349277"/>
    <lineage>
        <taxon>Bacteria</taxon>
        <taxon>Bacillati</taxon>
        <taxon>Actinomycetota</taxon>
        <taxon>Rubrobacteria</taxon>
        <taxon>Rubrobacterales</taxon>
        <taxon>Rubrobacteraceae</taxon>
        <taxon>environmental samples</taxon>
    </lineage>
</organism>
<feature type="compositionally biased region" description="Basic and acidic residues" evidence="1">
    <location>
        <begin position="1"/>
        <end position="17"/>
    </location>
</feature>
<dbReference type="AlphaFoldDB" id="A0A6J4S119"/>
<sequence length="132" mass="14233">AREGNREPEAAGADARRCLLGGGRSPGREDRLRLGAGGDGRGGQRRGRGRRRCPDGAGAPERRDSLGRGRRRHGRRREGDGFHRGHGDVRRDPRGQAEVLLRALPGVVDGRGVGPHRPEAPHRDRGGRGDPV</sequence>
<feature type="compositionally biased region" description="Basic and acidic residues" evidence="1">
    <location>
        <begin position="77"/>
        <end position="95"/>
    </location>
</feature>
<proteinExistence type="predicted"/>
<evidence type="ECO:0000313" key="2">
    <source>
        <dbReference type="EMBL" id="CAA9480721.1"/>
    </source>
</evidence>
<dbReference type="EMBL" id="CADCVH010000127">
    <property type="protein sequence ID" value="CAA9480721.1"/>
    <property type="molecule type" value="Genomic_DNA"/>
</dbReference>